<accession>A0A6A4EFC8</accession>
<name>A0A6A4EFC8_9STRA</name>
<dbReference type="AlphaFoldDB" id="A0A6A4EFC8"/>
<protein>
    <submittedName>
        <fullName evidence="1">Uncharacterized protein</fullName>
    </submittedName>
</protein>
<evidence type="ECO:0000313" key="1">
    <source>
        <dbReference type="EMBL" id="KAE9322102.1"/>
    </source>
</evidence>
<organism evidence="1 2">
    <name type="scientific">Phytophthora fragariae</name>
    <dbReference type="NCBI Taxonomy" id="53985"/>
    <lineage>
        <taxon>Eukaryota</taxon>
        <taxon>Sar</taxon>
        <taxon>Stramenopiles</taxon>
        <taxon>Oomycota</taxon>
        <taxon>Peronosporomycetes</taxon>
        <taxon>Peronosporales</taxon>
        <taxon>Peronosporaceae</taxon>
        <taxon>Phytophthora</taxon>
    </lineage>
</organism>
<proteinExistence type="predicted"/>
<gene>
    <name evidence="1" type="ORF">PF001_g4581</name>
</gene>
<dbReference type="EMBL" id="QXGE01000160">
    <property type="protein sequence ID" value="KAE9322102.1"/>
    <property type="molecule type" value="Genomic_DNA"/>
</dbReference>
<comment type="caution">
    <text evidence="1">The sequence shown here is derived from an EMBL/GenBank/DDBJ whole genome shotgun (WGS) entry which is preliminary data.</text>
</comment>
<reference evidence="1 2" key="1">
    <citation type="submission" date="2018-08" db="EMBL/GenBank/DDBJ databases">
        <title>Genomic investigation of the strawberry pathogen Phytophthora fragariae indicates pathogenicity is determined by transcriptional variation in three key races.</title>
        <authorList>
            <person name="Adams T.M."/>
            <person name="Armitage A.D."/>
            <person name="Sobczyk M.K."/>
            <person name="Bates H.J."/>
            <person name="Dunwell J.M."/>
            <person name="Nellist C.F."/>
            <person name="Harrison R.J."/>
        </authorList>
    </citation>
    <scope>NUCLEOTIDE SEQUENCE [LARGE SCALE GENOMIC DNA]</scope>
    <source>
        <strain evidence="1 2">A4</strain>
    </source>
</reference>
<dbReference type="Proteomes" id="UP000437068">
    <property type="component" value="Unassembled WGS sequence"/>
</dbReference>
<evidence type="ECO:0000313" key="2">
    <source>
        <dbReference type="Proteomes" id="UP000437068"/>
    </source>
</evidence>
<sequence length="212" mass="23596">MDTAIAMPKRRSYTIKEKLAIIGENEEGVTGSGFHALGIKLGVEPGTVWEWWKDRLKLPEASKDRQITTRTARRLGETSKTDGREQLCPAAPEWYIPYDERASLFTCLIHGLGAARDDFIADLCDYMASLDDLGSLVNATYLDSIRNGDTDPGELELYSASKLHNWNIKVKTVNTDGKVVSTFVYTVEIPDKIVEVVRSGSFFAVKVDGYLV</sequence>